<dbReference type="AlphaFoldDB" id="A0A6G0W5Q2"/>
<feature type="transmembrane region" description="Helical" evidence="1">
    <location>
        <begin position="54"/>
        <end position="77"/>
    </location>
</feature>
<name>A0A6G0W5Q2_9STRA</name>
<dbReference type="EMBL" id="VJMJ01000337">
    <property type="protein sequence ID" value="KAF0722367.1"/>
    <property type="molecule type" value="Genomic_DNA"/>
</dbReference>
<feature type="transmembrane region" description="Helical" evidence="1">
    <location>
        <begin position="252"/>
        <end position="276"/>
    </location>
</feature>
<feature type="transmembrane region" description="Helical" evidence="1">
    <location>
        <begin position="20"/>
        <end position="42"/>
    </location>
</feature>
<evidence type="ECO:0000256" key="1">
    <source>
        <dbReference type="SAM" id="Phobius"/>
    </source>
</evidence>
<comment type="caution">
    <text evidence="2">The sequence shown here is derived from an EMBL/GenBank/DDBJ whole genome shotgun (WGS) entry which is preliminary data.</text>
</comment>
<evidence type="ECO:0000313" key="3">
    <source>
        <dbReference type="Proteomes" id="UP000481153"/>
    </source>
</evidence>
<evidence type="ECO:0000313" key="2">
    <source>
        <dbReference type="EMBL" id="KAF0722367.1"/>
    </source>
</evidence>
<feature type="transmembrane region" description="Helical" evidence="1">
    <location>
        <begin position="89"/>
        <end position="114"/>
    </location>
</feature>
<keyword evidence="3" id="KW-1185">Reference proteome</keyword>
<feature type="transmembrane region" description="Helical" evidence="1">
    <location>
        <begin position="212"/>
        <end position="232"/>
    </location>
</feature>
<protein>
    <recommendedName>
        <fullName evidence="4">THH1/TOM1/TOM3 domain-containing protein</fullName>
    </recommendedName>
</protein>
<proteinExistence type="predicted"/>
<keyword evidence="1" id="KW-0812">Transmembrane</keyword>
<feature type="transmembrane region" description="Helical" evidence="1">
    <location>
        <begin position="174"/>
        <end position="200"/>
    </location>
</feature>
<organism evidence="2 3">
    <name type="scientific">Aphanomyces euteiches</name>
    <dbReference type="NCBI Taxonomy" id="100861"/>
    <lineage>
        <taxon>Eukaryota</taxon>
        <taxon>Sar</taxon>
        <taxon>Stramenopiles</taxon>
        <taxon>Oomycota</taxon>
        <taxon>Saprolegniomycetes</taxon>
        <taxon>Saprolegniales</taxon>
        <taxon>Verrucalvaceae</taxon>
        <taxon>Aphanomyces</taxon>
    </lineage>
</organism>
<dbReference type="Proteomes" id="UP000481153">
    <property type="component" value="Unassembled WGS sequence"/>
</dbReference>
<keyword evidence="1" id="KW-1133">Transmembrane helix</keyword>
<dbReference type="VEuPathDB" id="FungiDB:AeMF1_014523"/>
<gene>
    <name evidence="2" type="ORF">Ae201684_018494</name>
</gene>
<feature type="transmembrane region" description="Helical" evidence="1">
    <location>
        <begin position="134"/>
        <end position="154"/>
    </location>
</feature>
<reference evidence="2 3" key="1">
    <citation type="submission" date="2019-07" db="EMBL/GenBank/DDBJ databases">
        <title>Genomics analysis of Aphanomyces spp. identifies a new class of oomycete effector associated with host adaptation.</title>
        <authorList>
            <person name="Gaulin E."/>
        </authorList>
    </citation>
    <scope>NUCLEOTIDE SEQUENCE [LARGE SCALE GENOMIC DNA]</scope>
    <source>
        <strain evidence="2 3">ATCC 201684</strain>
    </source>
</reference>
<sequence>MRQLLTDVDGVIEHELMLPVYVVALSLSTGMCITTCSCVFKWTNVWRDPGHGTMFMLFLMLGLWSFSLLLITFAVFLNYRSDSLEHPLTLNFSIASEATFVATSLWLLVAMYEVRRRVMNPRPSFPAAKNHMRWYCLVIHGFTLALVIVLVVFSQTHLTYTAPDGAQDSLVSWLVSYITWGTWALRLVSLLYAAIVAVALQCSKKRVIDQPRGLLAIVNVFFLLNMPYLVIAPMAEIRARTNAPTGLIDSPWALSIMKALAFCSGIILSLIMGISVGSFDAFYAAKIPATVANGRSKPLTHVQTSQDIIFILGETSSARSTPVENR</sequence>
<accession>A0A6G0W5Q2</accession>
<evidence type="ECO:0008006" key="4">
    <source>
        <dbReference type="Google" id="ProtNLM"/>
    </source>
</evidence>
<keyword evidence="1" id="KW-0472">Membrane</keyword>